<evidence type="ECO:0000256" key="2">
    <source>
        <dbReference type="ARBA" id="ARBA00093774"/>
    </source>
</evidence>
<feature type="domain" description="Low molecular weight antigen MTB12-like C-terminal" evidence="3">
    <location>
        <begin position="2"/>
        <end position="43"/>
    </location>
</feature>
<dbReference type="Proteomes" id="UP001551210">
    <property type="component" value="Unassembled WGS sequence"/>
</dbReference>
<proteinExistence type="inferred from homology"/>
<comment type="similarity">
    <text evidence="2">Belongs to the MTB12 family.</text>
</comment>
<protein>
    <recommendedName>
        <fullName evidence="3">Low molecular weight antigen MTB12-like C-terminal domain-containing protein</fullName>
    </recommendedName>
</protein>
<dbReference type="EMBL" id="JBEZAM010000058">
    <property type="protein sequence ID" value="MEU7297157.1"/>
    <property type="molecule type" value="Genomic_DNA"/>
</dbReference>
<accession>A0ABV3D3W7</accession>
<gene>
    <name evidence="4" type="ORF">AB0A76_28830</name>
</gene>
<dbReference type="Pfam" id="PF26580">
    <property type="entry name" value="Mtb12_C"/>
    <property type="match status" value="1"/>
</dbReference>
<evidence type="ECO:0000259" key="3">
    <source>
        <dbReference type="Pfam" id="PF26580"/>
    </source>
</evidence>
<reference evidence="4 5" key="1">
    <citation type="submission" date="2024-06" db="EMBL/GenBank/DDBJ databases">
        <title>The Natural Products Discovery Center: Release of the First 8490 Sequenced Strains for Exploring Actinobacteria Biosynthetic Diversity.</title>
        <authorList>
            <person name="Kalkreuter E."/>
            <person name="Kautsar S.A."/>
            <person name="Yang D."/>
            <person name="Bader C.D."/>
            <person name="Teijaro C.N."/>
            <person name="Fluegel L."/>
            <person name="Davis C.M."/>
            <person name="Simpson J.R."/>
            <person name="Lauterbach L."/>
            <person name="Steele A.D."/>
            <person name="Gui C."/>
            <person name="Meng S."/>
            <person name="Li G."/>
            <person name="Viehrig K."/>
            <person name="Ye F."/>
            <person name="Su P."/>
            <person name="Kiefer A.F."/>
            <person name="Nichols A."/>
            <person name="Cepeda A.J."/>
            <person name="Yan W."/>
            <person name="Fan B."/>
            <person name="Jiang Y."/>
            <person name="Adhikari A."/>
            <person name="Zheng C.-J."/>
            <person name="Schuster L."/>
            <person name="Cowan T.M."/>
            <person name="Smanski M.J."/>
            <person name="Chevrette M.G."/>
            <person name="De Carvalho L.P.S."/>
            <person name="Shen B."/>
        </authorList>
    </citation>
    <scope>NUCLEOTIDE SEQUENCE [LARGE SCALE GENOMIC DNA]</scope>
    <source>
        <strain evidence="4 5">NPDC045705</strain>
    </source>
</reference>
<evidence type="ECO:0000313" key="5">
    <source>
        <dbReference type="Proteomes" id="UP001551210"/>
    </source>
</evidence>
<keyword evidence="5" id="KW-1185">Reference proteome</keyword>
<dbReference type="RefSeq" id="WP_359214236.1">
    <property type="nucleotide sequence ID" value="NZ_JBEZAM010000058.1"/>
</dbReference>
<evidence type="ECO:0000313" key="4">
    <source>
        <dbReference type="EMBL" id="MEU7297157.1"/>
    </source>
</evidence>
<keyword evidence="1" id="KW-0732">Signal</keyword>
<organism evidence="4 5">
    <name type="scientific">Streptomyces exfoliatus</name>
    <name type="common">Streptomyces hydrogenans</name>
    <dbReference type="NCBI Taxonomy" id="1905"/>
    <lineage>
        <taxon>Bacteria</taxon>
        <taxon>Bacillati</taxon>
        <taxon>Actinomycetota</taxon>
        <taxon>Actinomycetes</taxon>
        <taxon>Kitasatosporales</taxon>
        <taxon>Streptomycetaceae</taxon>
        <taxon>Streptomyces</taxon>
    </lineage>
</organism>
<name>A0ABV3D3W7_STREX</name>
<evidence type="ECO:0000256" key="1">
    <source>
        <dbReference type="ARBA" id="ARBA00022729"/>
    </source>
</evidence>
<comment type="caution">
    <text evidence="4">The sequence shown here is derived from an EMBL/GenBank/DDBJ whole genome shotgun (WGS) entry which is preliminary data.</text>
</comment>
<dbReference type="InterPro" id="IPR058644">
    <property type="entry name" value="Mtb12-like_C"/>
</dbReference>
<sequence>MTYDLLIDGNPALPGSRGASVLQDGTWKVSVKTLCGLVQLSGTTVPGC</sequence>